<dbReference type="EMBL" id="JAQIZZ010000006">
    <property type="protein sequence ID" value="KAJ5538177.1"/>
    <property type="molecule type" value="Genomic_DNA"/>
</dbReference>
<keyword evidence="2" id="KW-1185">Reference proteome</keyword>
<dbReference type="AlphaFoldDB" id="A0AAD6CUI4"/>
<organism evidence="1 2">
    <name type="scientific">Penicillium frequentans</name>
    <dbReference type="NCBI Taxonomy" id="3151616"/>
    <lineage>
        <taxon>Eukaryota</taxon>
        <taxon>Fungi</taxon>
        <taxon>Dikarya</taxon>
        <taxon>Ascomycota</taxon>
        <taxon>Pezizomycotina</taxon>
        <taxon>Eurotiomycetes</taxon>
        <taxon>Eurotiomycetidae</taxon>
        <taxon>Eurotiales</taxon>
        <taxon>Aspergillaceae</taxon>
        <taxon>Penicillium</taxon>
    </lineage>
</organism>
<sequence>MGLGTLPLSLESLFPFRHEGLDEGPNFRIIFELEDSAASSRFRHSKKIEMKDDWDARLNGVKLSYGLPLTNMTDLTKSDKLLTSSSGYRADACEESKTMIH</sequence>
<accession>A0AAD6CUI4</accession>
<gene>
    <name evidence="1" type="ORF">N7494_007656</name>
</gene>
<proteinExistence type="predicted"/>
<reference evidence="1 2" key="1">
    <citation type="journal article" date="2023" name="IMA Fungus">
        <title>Comparative genomic study of the Penicillium genus elucidates a diverse pangenome and 15 lateral gene transfer events.</title>
        <authorList>
            <person name="Petersen C."/>
            <person name="Sorensen T."/>
            <person name="Nielsen M.R."/>
            <person name="Sondergaard T.E."/>
            <person name="Sorensen J.L."/>
            <person name="Fitzpatrick D.A."/>
            <person name="Frisvad J.C."/>
            <person name="Nielsen K.L."/>
        </authorList>
    </citation>
    <scope>NUCLEOTIDE SEQUENCE [LARGE SCALE GENOMIC DNA]</scope>
    <source>
        <strain evidence="1 2">IBT 35679</strain>
    </source>
</reference>
<evidence type="ECO:0000313" key="1">
    <source>
        <dbReference type="EMBL" id="KAJ5538177.1"/>
    </source>
</evidence>
<comment type="caution">
    <text evidence="1">The sequence shown here is derived from an EMBL/GenBank/DDBJ whole genome shotgun (WGS) entry which is preliminary data.</text>
</comment>
<evidence type="ECO:0000313" key="2">
    <source>
        <dbReference type="Proteomes" id="UP001220324"/>
    </source>
</evidence>
<dbReference type="Proteomes" id="UP001220324">
    <property type="component" value="Unassembled WGS sequence"/>
</dbReference>
<name>A0AAD6CUI4_9EURO</name>
<protein>
    <submittedName>
        <fullName evidence="1">Uncharacterized protein</fullName>
    </submittedName>
</protein>